<proteinExistence type="inferred from homology"/>
<keyword evidence="2" id="KW-0698">rRNA processing</keyword>
<dbReference type="AlphaFoldDB" id="A0A2G8SSL0"/>
<organism evidence="4 5">
    <name type="scientific">Ganoderma sinense ZZ0214-1</name>
    <dbReference type="NCBI Taxonomy" id="1077348"/>
    <lineage>
        <taxon>Eukaryota</taxon>
        <taxon>Fungi</taxon>
        <taxon>Dikarya</taxon>
        <taxon>Basidiomycota</taxon>
        <taxon>Agaricomycotina</taxon>
        <taxon>Agaricomycetes</taxon>
        <taxon>Polyporales</taxon>
        <taxon>Polyporaceae</taxon>
        <taxon>Ganoderma</taxon>
    </lineage>
</organism>
<evidence type="ECO:0000313" key="5">
    <source>
        <dbReference type="Proteomes" id="UP000230002"/>
    </source>
</evidence>
<evidence type="ECO:0000256" key="1">
    <source>
        <dbReference type="ARBA" id="ARBA00006524"/>
    </source>
</evidence>
<dbReference type="InterPro" id="IPR019398">
    <property type="entry name" value="Pre-rRNA_process_TSR2"/>
</dbReference>
<dbReference type="EMBL" id="AYKW01000001">
    <property type="protein sequence ID" value="PIL36568.1"/>
    <property type="molecule type" value="Genomic_DNA"/>
</dbReference>
<comment type="caution">
    <text evidence="4">The sequence shown here is derived from an EMBL/GenBank/DDBJ whole genome shotgun (WGS) entry which is preliminary data.</text>
</comment>
<feature type="region of interest" description="Disordered" evidence="3">
    <location>
        <begin position="129"/>
        <end position="182"/>
    </location>
</feature>
<protein>
    <recommendedName>
        <fullName evidence="6">Pre-rRNA-processing protein TSR2</fullName>
    </recommendedName>
</protein>
<keyword evidence="5" id="KW-1185">Reference proteome</keyword>
<dbReference type="GO" id="GO:0006364">
    <property type="term" value="P:rRNA processing"/>
    <property type="evidence" value="ECO:0007669"/>
    <property type="project" value="UniProtKB-KW"/>
</dbReference>
<comment type="similarity">
    <text evidence="1">Belongs to the TSR2 family.</text>
</comment>
<sequence length="182" mass="20260">MASPSPPQSSVLFARGVIARLAYWPALRIAVDQGWGGPESAEKRTWLASVLVDDFEEQNPRPDLDYVEDRLLQVMADEFDANLEDGSAEAVAKDVVRLWEEVSEGKTDLLKDFEDKADRLKGKKVVAEEAVGDNSDWEDMSDDDESEEGAPVLVERQQSPKEQPEVDEDGFTAIKGKGKNHR</sequence>
<dbReference type="OrthoDB" id="263560at2759"/>
<accession>A0A2G8SSL0</accession>
<evidence type="ECO:0000256" key="2">
    <source>
        <dbReference type="ARBA" id="ARBA00022552"/>
    </source>
</evidence>
<evidence type="ECO:0008006" key="6">
    <source>
        <dbReference type="Google" id="ProtNLM"/>
    </source>
</evidence>
<evidence type="ECO:0000256" key="3">
    <source>
        <dbReference type="SAM" id="MobiDB-lite"/>
    </source>
</evidence>
<dbReference type="Proteomes" id="UP000230002">
    <property type="component" value="Unassembled WGS sequence"/>
</dbReference>
<evidence type="ECO:0000313" key="4">
    <source>
        <dbReference type="EMBL" id="PIL36568.1"/>
    </source>
</evidence>
<dbReference type="STRING" id="1077348.A0A2G8SSL0"/>
<name>A0A2G8SSL0_9APHY</name>
<gene>
    <name evidence="4" type="ORF">GSI_00257</name>
</gene>
<dbReference type="PANTHER" id="PTHR21250">
    <property type="entry name" value="PRE-RRNA-PROCESSING PROTEIN TSR2 HOMOLOG"/>
    <property type="match status" value="1"/>
</dbReference>
<dbReference type="Pfam" id="PF10273">
    <property type="entry name" value="WGG"/>
    <property type="match status" value="1"/>
</dbReference>
<feature type="compositionally biased region" description="Acidic residues" evidence="3">
    <location>
        <begin position="135"/>
        <end position="148"/>
    </location>
</feature>
<reference evidence="4 5" key="1">
    <citation type="journal article" date="2015" name="Sci. Rep.">
        <title>Chromosome-level genome map provides insights into diverse defense mechanisms in the medicinal fungus Ganoderma sinense.</title>
        <authorList>
            <person name="Zhu Y."/>
            <person name="Xu J."/>
            <person name="Sun C."/>
            <person name="Zhou S."/>
            <person name="Xu H."/>
            <person name="Nelson D.R."/>
            <person name="Qian J."/>
            <person name="Song J."/>
            <person name="Luo H."/>
            <person name="Xiang L."/>
            <person name="Li Y."/>
            <person name="Xu Z."/>
            <person name="Ji A."/>
            <person name="Wang L."/>
            <person name="Lu S."/>
            <person name="Hayward A."/>
            <person name="Sun W."/>
            <person name="Li X."/>
            <person name="Schwartz D.C."/>
            <person name="Wang Y."/>
            <person name="Chen S."/>
        </authorList>
    </citation>
    <scope>NUCLEOTIDE SEQUENCE [LARGE SCALE GENOMIC DNA]</scope>
    <source>
        <strain evidence="4 5">ZZ0214-1</strain>
    </source>
</reference>